<keyword evidence="10 15" id="KW-1133">Transmembrane helix</keyword>
<evidence type="ECO:0000256" key="11">
    <source>
        <dbReference type="ARBA" id="ARBA00023012"/>
    </source>
</evidence>
<reference evidence="18 19" key="1">
    <citation type="submission" date="2016-10" db="EMBL/GenBank/DDBJ databases">
        <authorList>
            <person name="Varghese N."/>
            <person name="Submissions S."/>
        </authorList>
    </citation>
    <scope>NUCLEOTIDE SEQUENCE [LARGE SCALE GENOMIC DNA]</scope>
    <source>
        <strain evidence="18 19">DSM 13796</strain>
    </source>
</reference>
<dbReference type="SMART" id="SM00304">
    <property type="entry name" value="HAMP"/>
    <property type="match status" value="1"/>
</dbReference>
<keyword evidence="3 13" id="KW-1003">Cell membrane</keyword>
<evidence type="ECO:0000313" key="19">
    <source>
        <dbReference type="Proteomes" id="UP000182762"/>
    </source>
</evidence>
<feature type="domain" description="HAMP" evidence="17">
    <location>
        <begin position="91"/>
        <end position="125"/>
    </location>
</feature>
<dbReference type="Pfam" id="PF02518">
    <property type="entry name" value="HATPase_c"/>
    <property type="match status" value="1"/>
</dbReference>
<evidence type="ECO:0000256" key="12">
    <source>
        <dbReference type="ARBA" id="ARBA00023136"/>
    </source>
</evidence>
<dbReference type="Gene3D" id="1.20.5.1930">
    <property type="match status" value="1"/>
</dbReference>
<dbReference type="CDD" id="cd06225">
    <property type="entry name" value="HAMP"/>
    <property type="match status" value="1"/>
</dbReference>
<accession>A0A1I6A1G6</accession>
<protein>
    <recommendedName>
        <fullName evidence="13">Sensor histidine kinase</fullName>
        <ecNumber evidence="13">2.7.13.3</ecNumber>
    </recommendedName>
</protein>
<evidence type="ECO:0000256" key="7">
    <source>
        <dbReference type="ARBA" id="ARBA00022741"/>
    </source>
</evidence>
<comment type="subcellular location">
    <subcellularLocation>
        <location evidence="2 13">Cell membrane</location>
        <topology evidence="2 13">Multi-pass membrane protein</topology>
    </subcellularLocation>
</comment>
<keyword evidence="12 13" id="KW-0472">Membrane</keyword>
<gene>
    <name evidence="18" type="ORF">SAMN02745910_02425</name>
</gene>
<feature type="coiled-coil region" evidence="14">
    <location>
        <begin position="110"/>
        <end position="140"/>
    </location>
</feature>
<dbReference type="PIRSF" id="PIRSF037431">
    <property type="entry name" value="STHK_LiaS"/>
    <property type="match status" value="1"/>
</dbReference>
<comment type="catalytic activity">
    <reaction evidence="1 13">
        <text>ATP + protein L-histidine = ADP + protein N-phospho-L-histidine.</text>
        <dbReference type="EC" id="2.7.13.3"/>
    </reaction>
</comment>
<evidence type="ECO:0000256" key="8">
    <source>
        <dbReference type="ARBA" id="ARBA00022777"/>
    </source>
</evidence>
<dbReference type="InterPro" id="IPR011712">
    <property type="entry name" value="Sig_transdc_His_kin_sub3_dim/P"/>
</dbReference>
<comment type="caution">
    <text evidence="18">The sequence shown here is derived from an EMBL/GenBank/DDBJ whole genome shotgun (WGS) entry which is preliminary data.</text>
</comment>
<keyword evidence="5 13" id="KW-0808">Transferase</keyword>
<evidence type="ECO:0000256" key="15">
    <source>
        <dbReference type="SAM" id="Phobius"/>
    </source>
</evidence>
<dbReference type="SMART" id="SM00387">
    <property type="entry name" value="HATPase_c"/>
    <property type="match status" value="1"/>
</dbReference>
<evidence type="ECO:0000256" key="13">
    <source>
        <dbReference type="PIRNR" id="PIRNR037431"/>
    </source>
</evidence>
<keyword evidence="6 15" id="KW-0812">Transmembrane</keyword>
<dbReference type="Gene3D" id="3.30.565.10">
    <property type="entry name" value="Histidine kinase-like ATPase, C-terminal domain"/>
    <property type="match status" value="1"/>
</dbReference>
<evidence type="ECO:0000256" key="9">
    <source>
        <dbReference type="ARBA" id="ARBA00022840"/>
    </source>
</evidence>
<feature type="transmembrane region" description="Helical" evidence="15">
    <location>
        <begin position="12"/>
        <end position="35"/>
    </location>
</feature>
<dbReference type="GO" id="GO:0016301">
    <property type="term" value="F:kinase activity"/>
    <property type="evidence" value="ECO:0007669"/>
    <property type="project" value="UniProtKB-KW"/>
</dbReference>
<dbReference type="GeneID" id="93711077"/>
<dbReference type="CDD" id="cd16917">
    <property type="entry name" value="HATPase_UhpB-NarQ-NarX-like"/>
    <property type="match status" value="1"/>
</dbReference>
<evidence type="ECO:0000259" key="17">
    <source>
        <dbReference type="PROSITE" id="PS50885"/>
    </source>
</evidence>
<dbReference type="InterPro" id="IPR036890">
    <property type="entry name" value="HATPase_C_sf"/>
</dbReference>
<dbReference type="PROSITE" id="PS50885">
    <property type="entry name" value="HAMP"/>
    <property type="match status" value="1"/>
</dbReference>
<dbReference type="Pfam" id="PF07730">
    <property type="entry name" value="HisKA_3"/>
    <property type="match status" value="1"/>
</dbReference>
<dbReference type="Pfam" id="PF00672">
    <property type="entry name" value="HAMP"/>
    <property type="match status" value="1"/>
</dbReference>
<dbReference type="PANTHER" id="PTHR24421:SF37">
    <property type="entry name" value="SENSOR HISTIDINE KINASE NARS"/>
    <property type="match status" value="1"/>
</dbReference>
<dbReference type="EC" id="2.7.13.3" evidence="13"/>
<evidence type="ECO:0000256" key="14">
    <source>
        <dbReference type="SAM" id="Coils"/>
    </source>
</evidence>
<dbReference type="InterPro" id="IPR017202">
    <property type="entry name" value="LiaS/VraS"/>
</dbReference>
<dbReference type="InterPro" id="IPR005467">
    <property type="entry name" value="His_kinase_dom"/>
</dbReference>
<dbReference type="SUPFAM" id="SSF55874">
    <property type="entry name" value="ATPase domain of HSP90 chaperone/DNA topoisomerase II/histidine kinase"/>
    <property type="match status" value="1"/>
</dbReference>
<dbReference type="RefSeq" id="WP_061804636.1">
    <property type="nucleotide sequence ID" value="NZ_FOXX01000005.1"/>
</dbReference>
<dbReference type="Proteomes" id="UP000182762">
    <property type="component" value="Unassembled WGS sequence"/>
</dbReference>
<keyword evidence="14" id="KW-0175">Coiled coil</keyword>
<evidence type="ECO:0000256" key="6">
    <source>
        <dbReference type="ARBA" id="ARBA00022692"/>
    </source>
</evidence>
<dbReference type="EMBL" id="FOXX01000005">
    <property type="protein sequence ID" value="SFQ62535.1"/>
    <property type="molecule type" value="Genomic_DNA"/>
</dbReference>
<dbReference type="InterPro" id="IPR003660">
    <property type="entry name" value="HAMP_dom"/>
</dbReference>
<dbReference type="InterPro" id="IPR050482">
    <property type="entry name" value="Sensor_HK_TwoCompSys"/>
</dbReference>
<evidence type="ECO:0000256" key="5">
    <source>
        <dbReference type="ARBA" id="ARBA00022679"/>
    </source>
</evidence>
<proteinExistence type="predicted"/>
<feature type="transmembrane region" description="Helical" evidence="15">
    <location>
        <begin position="47"/>
        <end position="69"/>
    </location>
</feature>
<keyword evidence="4" id="KW-0597">Phosphoprotein</keyword>
<evidence type="ECO:0000256" key="10">
    <source>
        <dbReference type="ARBA" id="ARBA00022989"/>
    </source>
</evidence>
<dbReference type="PANTHER" id="PTHR24421">
    <property type="entry name" value="NITRATE/NITRITE SENSOR PROTEIN NARX-RELATED"/>
    <property type="match status" value="1"/>
</dbReference>
<keyword evidence="9 13" id="KW-0067">ATP-binding</keyword>
<evidence type="ECO:0000259" key="16">
    <source>
        <dbReference type="PROSITE" id="PS50109"/>
    </source>
</evidence>
<dbReference type="PROSITE" id="PS50109">
    <property type="entry name" value="HIS_KIN"/>
    <property type="match status" value="1"/>
</dbReference>
<dbReference type="Gene3D" id="6.10.340.10">
    <property type="match status" value="1"/>
</dbReference>
<dbReference type="InterPro" id="IPR003594">
    <property type="entry name" value="HATPase_dom"/>
</dbReference>
<keyword evidence="8 13" id="KW-0418">Kinase</keyword>
<sequence length="350" mass="39907">MKRKRLNIQWRFINIFVAMNIITLLFVLTIVMSYFKLNPLDFLSLNWFNIPFIFFLLFAVIGIGVVAGYSYGNPLKERLEVLFESILRYEKGNFSYRLSNLGEDEVGLIGEQLNQMASQIEKQVASLQKLSAEKVEWRDQLRRSAVVEERQRLARELHDAVSQQLFAISMMSSAVKEMTQQDSKHLKQLTLIEKMAGDAQNEMRALLLHLRPATLENKSLNEGLQELLQELNSKQTMDIHWDFEDILLSKGIEDHLFRIVQEALSNVFRHSKASAVVVKLHKVHNGVYLKIIDNGVGFVQGDTKASSYGLQSITERASEVGGVAEIISLPDKGTQITVKIPIVDESKERE</sequence>
<evidence type="ECO:0000313" key="18">
    <source>
        <dbReference type="EMBL" id="SFQ62535.1"/>
    </source>
</evidence>
<name>A0A1I6A1G6_9BACI</name>
<keyword evidence="19" id="KW-1185">Reference proteome</keyword>
<organism evidence="18 19">
    <name type="scientific">Priestia endophytica DSM 13796</name>
    <dbReference type="NCBI Taxonomy" id="1121089"/>
    <lineage>
        <taxon>Bacteria</taxon>
        <taxon>Bacillati</taxon>
        <taxon>Bacillota</taxon>
        <taxon>Bacilli</taxon>
        <taxon>Bacillales</taxon>
        <taxon>Bacillaceae</taxon>
        <taxon>Priestia</taxon>
    </lineage>
</organism>
<feature type="domain" description="Histidine kinase" evidence="16">
    <location>
        <begin position="152"/>
        <end position="344"/>
    </location>
</feature>
<evidence type="ECO:0000256" key="4">
    <source>
        <dbReference type="ARBA" id="ARBA00022553"/>
    </source>
</evidence>
<evidence type="ECO:0000256" key="1">
    <source>
        <dbReference type="ARBA" id="ARBA00000085"/>
    </source>
</evidence>
<evidence type="ECO:0000256" key="3">
    <source>
        <dbReference type="ARBA" id="ARBA00022475"/>
    </source>
</evidence>
<evidence type="ECO:0000256" key="2">
    <source>
        <dbReference type="ARBA" id="ARBA00004651"/>
    </source>
</evidence>
<keyword evidence="11 13" id="KW-0902">Two-component regulatory system</keyword>
<keyword evidence="7 13" id="KW-0547">Nucleotide-binding</keyword>